<dbReference type="InterPro" id="IPR005950">
    <property type="entry name" value="ModA"/>
</dbReference>
<evidence type="ECO:0000256" key="3">
    <source>
        <dbReference type="ARBA" id="ARBA00022723"/>
    </source>
</evidence>
<feature type="binding site" evidence="6">
    <location>
        <position position="64"/>
    </location>
    <ligand>
        <name>molybdate</name>
        <dbReference type="ChEBI" id="CHEBI:36264"/>
    </ligand>
</feature>
<dbReference type="SUPFAM" id="SSF53850">
    <property type="entry name" value="Periplasmic binding protein-like II"/>
    <property type="match status" value="1"/>
</dbReference>
<accession>A0A1M6XRD9</accession>
<dbReference type="OrthoDB" id="9785015at2"/>
<evidence type="ECO:0000313" key="8">
    <source>
        <dbReference type="Proteomes" id="UP000185812"/>
    </source>
</evidence>
<keyword evidence="8" id="KW-1185">Reference proteome</keyword>
<organism evidence="7 8">
    <name type="scientific">Rhodothermus profundi</name>
    <dbReference type="NCBI Taxonomy" id="633813"/>
    <lineage>
        <taxon>Bacteria</taxon>
        <taxon>Pseudomonadati</taxon>
        <taxon>Rhodothermota</taxon>
        <taxon>Rhodothermia</taxon>
        <taxon>Rhodothermales</taxon>
        <taxon>Rhodothermaceae</taxon>
        <taxon>Rhodothermus</taxon>
    </lineage>
</organism>
<dbReference type="EMBL" id="FRAU01000012">
    <property type="protein sequence ID" value="SHL08385.1"/>
    <property type="molecule type" value="Genomic_DNA"/>
</dbReference>
<dbReference type="PIRSF" id="PIRSF004846">
    <property type="entry name" value="ModA"/>
    <property type="match status" value="1"/>
</dbReference>
<sequence>MSKHPWFKLLLGLLLALGGCRRAEHPADVQVAVASDLRYAFEALRARFEAVYPNIRLIPSYGASGQLFTQLQNGAPFDLYFSADADYPRRLIAEGLAVDSSFFQYALGQLVVWVPEDSPLTLASWEELAGPQVHRLALANPRHAPYGRAAVAALKALGLYARVRDRLVFGENVAQAAQFVASGAADAGLIALSLARAPEMQERGRYRPLPPETYPPIEQGAVVLQRAAHRPEVWTFWRFVQRPEGRAVLRQYGFALPDATDHPES</sequence>
<evidence type="ECO:0000256" key="1">
    <source>
        <dbReference type="ARBA" id="ARBA00009175"/>
    </source>
</evidence>
<dbReference type="NCBIfam" id="TIGR01256">
    <property type="entry name" value="modA"/>
    <property type="match status" value="1"/>
</dbReference>
<keyword evidence="3 6" id="KW-0479">Metal-binding</keyword>
<dbReference type="PROSITE" id="PS51257">
    <property type="entry name" value="PROKAR_LIPOPROTEIN"/>
    <property type="match status" value="1"/>
</dbReference>
<evidence type="ECO:0000256" key="2">
    <source>
        <dbReference type="ARBA" id="ARBA00022505"/>
    </source>
</evidence>
<dbReference type="RefSeq" id="WP_072716473.1">
    <property type="nucleotide sequence ID" value="NZ_FRAU01000012.1"/>
</dbReference>
<dbReference type="PANTHER" id="PTHR30632">
    <property type="entry name" value="MOLYBDATE-BINDING PERIPLASMIC PROTEIN"/>
    <property type="match status" value="1"/>
</dbReference>
<dbReference type="PANTHER" id="PTHR30632:SF14">
    <property type="entry name" value="TUNGSTATE_MOLYBDATE_CHROMATE-BINDING PROTEIN MODA"/>
    <property type="match status" value="1"/>
</dbReference>
<dbReference type="GO" id="GO:1901359">
    <property type="term" value="F:tungstate binding"/>
    <property type="evidence" value="ECO:0007669"/>
    <property type="project" value="UniProtKB-ARBA"/>
</dbReference>
<dbReference type="InterPro" id="IPR044084">
    <property type="entry name" value="AvModA-like_subst-bd"/>
</dbReference>
<reference evidence="8" key="1">
    <citation type="submission" date="2016-11" db="EMBL/GenBank/DDBJ databases">
        <authorList>
            <person name="Varghese N."/>
            <person name="Submissions S."/>
        </authorList>
    </citation>
    <scope>NUCLEOTIDE SEQUENCE [LARGE SCALE GENOMIC DNA]</scope>
    <source>
        <strain evidence="8">DSM 22212</strain>
    </source>
</reference>
<dbReference type="AlphaFoldDB" id="A0A1M6XRD9"/>
<dbReference type="Gene3D" id="3.40.190.10">
    <property type="entry name" value="Periplasmic binding protein-like II"/>
    <property type="match status" value="2"/>
</dbReference>
<dbReference type="GO" id="GO:0046872">
    <property type="term" value="F:metal ion binding"/>
    <property type="evidence" value="ECO:0007669"/>
    <property type="project" value="UniProtKB-KW"/>
</dbReference>
<dbReference type="GO" id="GO:0030973">
    <property type="term" value="F:molybdate ion binding"/>
    <property type="evidence" value="ECO:0007669"/>
    <property type="project" value="InterPro"/>
</dbReference>
<gene>
    <name evidence="7" type="ORF">SAMN04488087_2675</name>
</gene>
<keyword evidence="2 6" id="KW-0500">Molybdenum</keyword>
<evidence type="ECO:0000313" key="7">
    <source>
        <dbReference type="EMBL" id="SHL08385.1"/>
    </source>
</evidence>
<dbReference type="Proteomes" id="UP000185812">
    <property type="component" value="Unassembled WGS sequence"/>
</dbReference>
<protein>
    <submittedName>
        <fullName evidence="7">Molybdate transport system substrate-binding protein</fullName>
    </submittedName>
</protein>
<proteinExistence type="inferred from homology"/>
<evidence type="ECO:0000256" key="4">
    <source>
        <dbReference type="ARBA" id="ARBA00022729"/>
    </source>
</evidence>
<feature type="binding site" evidence="6">
    <location>
        <position position="173"/>
    </location>
    <ligand>
        <name>molybdate</name>
        <dbReference type="ChEBI" id="CHEBI:36264"/>
    </ligand>
</feature>
<name>A0A1M6XRD9_9BACT</name>
<comment type="similarity">
    <text evidence="1">Belongs to the bacterial solute-binding protein ModA family.</text>
</comment>
<evidence type="ECO:0000256" key="6">
    <source>
        <dbReference type="PIRSR" id="PIRSR004846-1"/>
    </source>
</evidence>
<dbReference type="CDD" id="cd13539">
    <property type="entry name" value="PBP2_AvModA"/>
    <property type="match status" value="1"/>
</dbReference>
<keyword evidence="4" id="KW-0732">Signal</keyword>
<evidence type="ECO:0000256" key="5">
    <source>
        <dbReference type="ARBA" id="ARBA00062515"/>
    </source>
</evidence>
<dbReference type="Pfam" id="PF13531">
    <property type="entry name" value="SBP_bac_11"/>
    <property type="match status" value="1"/>
</dbReference>
<comment type="subunit">
    <text evidence="5">The complex is composed of two ATP-binding proteins (ModC), two transmembrane proteins (ModB) and a solute-binding protein (ModA).</text>
</comment>
<dbReference type="GO" id="GO:0015689">
    <property type="term" value="P:molybdate ion transport"/>
    <property type="evidence" value="ECO:0007669"/>
    <property type="project" value="InterPro"/>
</dbReference>
<dbReference type="STRING" id="633813.SAMN04488087_2675"/>
<dbReference type="InterPro" id="IPR050682">
    <property type="entry name" value="ModA/WtpA"/>
</dbReference>
<dbReference type="FunFam" id="3.40.190.10:FF:000035">
    <property type="entry name" value="Molybdate ABC transporter substrate-binding protein"/>
    <property type="match status" value="1"/>
</dbReference>